<feature type="region of interest" description="Disordered" evidence="6">
    <location>
        <begin position="354"/>
        <end position="399"/>
    </location>
</feature>
<organism evidence="8 9">
    <name type="scientific">Tolypocladium paradoxum</name>
    <dbReference type="NCBI Taxonomy" id="94208"/>
    <lineage>
        <taxon>Eukaryota</taxon>
        <taxon>Fungi</taxon>
        <taxon>Dikarya</taxon>
        <taxon>Ascomycota</taxon>
        <taxon>Pezizomycotina</taxon>
        <taxon>Sordariomycetes</taxon>
        <taxon>Hypocreomycetidae</taxon>
        <taxon>Hypocreales</taxon>
        <taxon>Ophiocordycipitaceae</taxon>
        <taxon>Tolypocladium</taxon>
    </lineage>
</organism>
<dbReference type="SUPFAM" id="SSF56204">
    <property type="entry name" value="Hect, E3 ligase catalytic domain"/>
    <property type="match status" value="1"/>
</dbReference>
<protein>
    <recommendedName>
        <fullName evidence="2">HECT-type E3 ubiquitin transferase</fullName>
        <ecNumber evidence="2">2.3.2.26</ecNumber>
    </recommendedName>
</protein>
<dbReference type="PANTHER" id="PTHR45700:SF8">
    <property type="entry name" value="HECT-TYPE E3 UBIQUITIN TRANSFERASE"/>
    <property type="match status" value="1"/>
</dbReference>
<dbReference type="STRING" id="94208.A0A2S4KVG5"/>
<dbReference type="Gene3D" id="3.30.2410.10">
    <property type="entry name" value="Hect, E3 ligase catalytic domain"/>
    <property type="match status" value="1"/>
</dbReference>
<feature type="compositionally biased region" description="Polar residues" evidence="6">
    <location>
        <begin position="259"/>
        <end position="268"/>
    </location>
</feature>
<dbReference type="SMART" id="SM00119">
    <property type="entry name" value="HECTc"/>
    <property type="match status" value="1"/>
</dbReference>
<dbReference type="Gene3D" id="3.30.2160.10">
    <property type="entry name" value="Hect, E3 ligase catalytic domain"/>
    <property type="match status" value="1"/>
</dbReference>
<dbReference type="EMBL" id="PKSG01000572">
    <property type="protein sequence ID" value="POR34151.1"/>
    <property type="molecule type" value="Genomic_DNA"/>
</dbReference>
<feature type="compositionally biased region" description="Polar residues" evidence="6">
    <location>
        <begin position="379"/>
        <end position="389"/>
    </location>
</feature>
<dbReference type="Proteomes" id="UP000237481">
    <property type="component" value="Unassembled WGS sequence"/>
</dbReference>
<dbReference type="GO" id="GO:0061630">
    <property type="term" value="F:ubiquitin protein ligase activity"/>
    <property type="evidence" value="ECO:0007669"/>
    <property type="project" value="UniProtKB-EC"/>
</dbReference>
<reference evidence="8 9" key="1">
    <citation type="submission" date="2018-01" db="EMBL/GenBank/DDBJ databases">
        <title>Harnessing the power of phylogenomics to disentangle the directionality and signatures of interkingdom host jumping in the parasitic fungal genus Tolypocladium.</title>
        <authorList>
            <person name="Quandt C.A."/>
            <person name="Patterson W."/>
            <person name="Spatafora J.W."/>
        </authorList>
    </citation>
    <scope>NUCLEOTIDE SEQUENCE [LARGE SCALE GENOMIC DNA]</scope>
    <source>
        <strain evidence="8 9">NRBC 100945</strain>
    </source>
</reference>
<dbReference type="PANTHER" id="PTHR45700">
    <property type="entry name" value="UBIQUITIN-PROTEIN LIGASE E3C"/>
    <property type="match status" value="1"/>
</dbReference>
<feature type="region of interest" description="Disordered" evidence="6">
    <location>
        <begin position="219"/>
        <end position="332"/>
    </location>
</feature>
<feature type="compositionally biased region" description="Basic and acidic residues" evidence="6">
    <location>
        <begin position="317"/>
        <end position="332"/>
    </location>
</feature>
<proteinExistence type="predicted"/>
<feature type="compositionally biased region" description="Polar residues" evidence="6">
    <location>
        <begin position="28"/>
        <end position="38"/>
    </location>
</feature>
<feature type="active site" description="Glycyl thioester intermediate" evidence="5">
    <location>
        <position position="1158"/>
    </location>
</feature>
<evidence type="ECO:0000259" key="7">
    <source>
        <dbReference type="PROSITE" id="PS50237"/>
    </source>
</evidence>
<dbReference type="CDD" id="cd00078">
    <property type="entry name" value="HECTc"/>
    <property type="match status" value="1"/>
</dbReference>
<dbReference type="PROSITE" id="PS50237">
    <property type="entry name" value="HECT"/>
    <property type="match status" value="1"/>
</dbReference>
<feature type="compositionally biased region" description="Low complexity" evidence="6">
    <location>
        <begin position="280"/>
        <end position="302"/>
    </location>
</feature>
<feature type="region of interest" description="Disordered" evidence="6">
    <location>
        <begin position="1"/>
        <end position="129"/>
    </location>
</feature>
<evidence type="ECO:0000256" key="4">
    <source>
        <dbReference type="ARBA" id="ARBA00022786"/>
    </source>
</evidence>
<dbReference type="Pfam" id="PF00632">
    <property type="entry name" value="HECT"/>
    <property type="match status" value="1"/>
</dbReference>
<keyword evidence="9" id="KW-1185">Reference proteome</keyword>
<dbReference type="GO" id="GO:0000209">
    <property type="term" value="P:protein polyubiquitination"/>
    <property type="evidence" value="ECO:0007669"/>
    <property type="project" value="InterPro"/>
</dbReference>
<gene>
    <name evidence="8" type="ORF">TPAR_05671</name>
</gene>
<evidence type="ECO:0000256" key="6">
    <source>
        <dbReference type="SAM" id="MobiDB-lite"/>
    </source>
</evidence>
<evidence type="ECO:0000313" key="9">
    <source>
        <dbReference type="Proteomes" id="UP000237481"/>
    </source>
</evidence>
<dbReference type="InterPro" id="IPR035983">
    <property type="entry name" value="Hect_E3_ubiquitin_ligase"/>
</dbReference>
<feature type="compositionally biased region" description="Low complexity" evidence="6">
    <location>
        <begin position="47"/>
        <end position="60"/>
    </location>
</feature>
<evidence type="ECO:0000256" key="2">
    <source>
        <dbReference type="ARBA" id="ARBA00012485"/>
    </source>
</evidence>
<dbReference type="InterPro" id="IPR000569">
    <property type="entry name" value="HECT_dom"/>
</dbReference>
<feature type="compositionally biased region" description="Basic and acidic residues" evidence="6">
    <location>
        <begin position="244"/>
        <end position="258"/>
    </location>
</feature>
<feature type="domain" description="HECT" evidence="7">
    <location>
        <begin position="843"/>
        <end position="1190"/>
    </location>
</feature>
<evidence type="ECO:0000256" key="5">
    <source>
        <dbReference type="PROSITE-ProRule" id="PRU00104"/>
    </source>
</evidence>
<dbReference type="OrthoDB" id="8068875at2759"/>
<accession>A0A2S4KVG5</accession>
<dbReference type="EC" id="2.3.2.26" evidence="2"/>
<feature type="region of interest" description="Disordered" evidence="6">
    <location>
        <begin position="431"/>
        <end position="451"/>
    </location>
</feature>
<name>A0A2S4KVG5_9HYPO</name>
<comment type="caution">
    <text evidence="8">The sequence shown here is derived from an EMBL/GenBank/DDBJ whole genome shotgun (WGS) entry which is preliminary data.</text>
</comment>
<dbReference type="InterPro" id="IPR044611">
    <property type="entry name" value="E3A/B/C-like"/>
</dbReference>
<evidence type="ECO:0000256" key="1">
    <source>
        <dbReference type="ARBA" id="ARBA00000885"/>
    </source>
</evidence>
<evidence type="ECO:0000256" key="3">
    <source>
        <dbReference type="ARBA" id="ARBA00022679"/>
    </source>
</evidence>
<keyword evidence="4 5" id="KW-0833">Ubl conjugation pathway</keyword>
<sequence length="1190" mass="132879">MAEMASRAPRSGKQPPPPPQQQDPVTRFHNNALLTPTTLVGRLDVPSSNAQADSSSSESDFQPPKQGGLRPTHARSMSNPFPSLFSGKKKREDSTGRAPPESDPVGDEGAMAGPSVRKHRRGAPTGSKDYATGNCMTCASLVRWPRELKVFKCTICTTINDLVPVDNGGRGNGASSRRGDAGPDAPASYHRGQPISTQHSKRLVRQCLHSYITRKLCARSRSNSETGPILPVRPSYGNQLRPADAARGHERAAREQHGRQTNNDQSTYEPKYVFDEEPSLRPNPLRPNNAMPRSYSSSYPDRPSLRPPPSEAPPSASRRDPSTSRDDGPKRVFRPLEDYIVACLGSFDCVNSSFTTQPPRQPGRPGGEVPIRRKPIPSRESQVSRQPTEASREAPPMDDMVSGLDPKMLLLGDFVENGMWWTGGQESVARTATTTSTRTEHTNKASTSSKSPQINWSELTDWYSTIINVAEGWFGVYEQVSRDPNFVSPTERDLWALERDLLQAQAHVQRVLLKATELLLKRPGRPISEPADLRFLLIILENPLLHSDAQHFQGIVQPEIGPGLSSKALPPQKASAPRSELLSGHHSGIIKRILGLISNSPPECHNQLINWFAKYQTTRFIRAKDLVSGFLTYRMLRQSDKTQQTHVDITAGLIPEMQAGRSTGAYLYDEIGSGSSKKKKEPEKKIAYAEDWQIMAASRVLALLFASNNLSNMRHGDEVLTNSNEAHVAAVRDGVRASGQLLPTSDFYNLMVDNADLVGDFESWESKRAKFCFCQYPFLLSIWAKTKILEYDARRQMQNKARDAFFDSIMTRRNIRQYLTLDVRRDCLVDDSLQAVSEVIGSGSEDVKKALRITFRGEEGIDGGGLRKEWFLLLVREVFNPEHGMFLYDEDSQYCYFNPNSFETSDQFFLVGVVIGLAIYNSTILDVALPPFAFRKLLASAPAHGQGVSAHPKPVMKYTLEDLAEYRPRLARGLRQLLDYDGDVERTFCLDFVIDTDRYGTTVQVPLCQGGEGKPVTNSNRREYVDFYVRHVLDSAVTRQFEPFKRGFYTVCGGNAFSLFRPEEIELLVRGSDEALDIAALRGVAEYDGWSSPQPDGEEPLVSWFWETFQEATPAEQRRMLLFITGSDRIPAMGAAMLPIKISCLGEDSGRYPIARTCFNLLSLWRYESKERLETMLWGAVHESEGFGLK</sequence>
<comment type="catalytic activity">
    <reaction evidence="1">
        <text>S-ubiquitinyl-[E2 ubiquitin-conjugating enzyme]-L-cysteine + [acceptor protein]-L-lysine = [E2 ubiquitin-conjugating enzyme]-L-cysteine + N(6)-ubiquitinyl-[acceptor protein]-L-lysine.</text>
        <dbReference type="EC" id="2.3.2.26"/>
    </reaction>
</comment>
<dbReference type="Gene3D" id="3.90.1750.10">
    <property type="entry name" value="Hect, E3 ligase catalytic domains"/>
    <property type="match status" value="1"/>
</dbReference>
<evidence type="ECO:0000313" key="8">
    <source>
        <dbReference type="EMBL" id="POR34151.1"/>
    </source>
</evidence>
<dbReference type="AlphaFoldDB" id="A0A2S4KVG5"/>
<feature type="region of interest" description="Disordered" evidence="6">
    <location>
        <begin position="164"/>
        <end position="201"/>
    </location>
</feature>
<keyword evidence="3" id="KW-0808">Transferase</keyword>